<protein>
    <submittedName>
        <fullName evidence="1">Uncharacterized protein</fullName>
    </submittedName>
</protein>
<accession>A0A397SCI9</accession>
<reference evidence="1 2" key="1">
    <citation type="submission" date="2018-06" db="EMBL/GenBank/DDBJ databases">
        <title>Comparative genomics reveals the genomic features of Rhizophagus irregularis, R. cerebriforme, R. diaphanum and Gigaspora rosea, and their symbiotic lifestyle signature.</title>
        <authorList>
            <person name="Morin E."/>
            <person name="San Clemente H."/>
            <person name="Chen E.C.H."/>
            <person name="De La Providencia I."/>
            <person name="Hainaut M."/>
            <person name="Kuo A."/>
            <person name="Kohler A."/>
            <person name="Murat C."/>
            <person name="Tang N."/>
            <person name="Roy S."/>
            <person name="Loubradou J."/>
            <person name="Henrissat B."/>
            <person name="Grigoriev I.V."/>
            <person name="Corradi N."/>
            <person name="Roux C."/>
            <person name="Martin F.M."/>
        </authorList>
    </citation>
    <scope>NUCLEOTIDE SEQUENCE [LARGE SCALE GENOMIC DNA]</scope>
    <source>
        <strain evidence="1 2">DAOM 227022</strain>
    </source>
</reference>
<comment type="caution">
    <text evidence="1">The sequence shown here is derived from an EMBL/GenBank/DDBJ whole genome shotgun (WGS) entry which is preliminary data.</text>
</comment>
<evidence type="ECO:0000313" key="2">
    <source>
        <dbReference type="Proteomes" id="UP000265703"/>
    </source>
</evidence>
<evidence type="ECO:0000313" key="1">
    <source>
        <dbReference type="EMBL" id="RIA84003.1"/>
    </source>
</evidence>
<dbReference type="AlphaFoldDB" id="A0A397SCI9"/>
<gene>
    <name evidence="1" type="ORF">C1645_832944</name>
</gene>
<sequence length="158" mass="18140">MASHPQHVDQPSTIRETCGYSNPHENIPVSAVRIPQLINFVGAEVAESHLIHNAFKLWKLSDESNRLYMNESYNEVKLPLAFIKTSSNLLTDWQNDFHCFMIGSPVASCITKAKKSHKKSKNHPMVDVLTFDEIWQSFNEPYRTHIARNLNKFPIFTA</sequence>
<dbReference type="Proteomes" id="UP000265703">
    <property type="component" value="Unassembled WGS sequence"/>
</dbReference>
<keyword evidence="2" id="KW-1185">Reference proteome</keyword>
<proteinExistence type="predicted"/>
<name>A0A397SCI9_9GLOM</name>
<dbReference type="EMBL" id="QKYT01000526">
    <property type="protein sequence ID" value="RIA84003.1"/>
    <property type="molecule type" value="Genomic_DNA"/>
</dbReference>
<organism evidence="1 2">
    <name type="scientific">Glomus cerebriforme</name>
    <dbReference type="NCBI Taxonomy" id="658196"/>
    <lineage>
        <taxon>Eukaryota</taxon>
        <taxon>Fungi</taxon>
        <taxon>Fungi incertae sedis</taxon>
        <taxon>Mucoromycota</taxon>
        <taxon>Glomeromycotina</taxon>
        <taxon>Glomeromycetes</taxon>
        <taxon>Glomerales</taxon>
        <taxon>Glomeraceae</taxon>
        <taxon>Glomus</taxon>
    </lineage>
</organism>